<dbReference type="AlphaFoldDB" id="A0A2W7R7A8"/>
<dbReference type="GO" id="GO:0008703">
    <property type="term" value="F:5-amino-6-(5-phosphoribosylamino)uracil reductase activity"/>
    <property type="evidence" value="ECO:0007669"/>
    <property type="project" value="InterPro"/>
</dbReference>
<organism evidence="2 3">
    <name type="scientific">Algoriphagus chordae</name>
    <dbReference type="NCBI Taxonomy" id="237019"/>
    <lineage>
        <taxon>Bacteria</taxon>
        <taxon>Pseudomonadati</taxon>
        <taxon>Bacteroidota</taxon>
        <taxon>Cytophagia</taxon>
        <taxon>Cytophagales</taxon>
        <taxon>Cyclobacteriaceae</taxon>
        <taxon>Algoriphagus</taxon>
    </lineage>
</organism>
<dbReference type="RefSeq" id="WP_111323129.1">
    <property type="nucleotide sequence ID" value="NZ_QKZT01000030.1"/>
</dbReference>
<reference evidence="2 3" key="1">
    <citation type="submission" date="2018-06" db="EMBL/GenBank/DDBJ databases">
        <title>Genomic Encyclopedia of Archaeal and Bacterial Type Strains, Phase II (KMG-II): from individual species to whole genera.</title>
        <authorList>
            <person name="Goeker M."/>
        </authorList>
    </citation>
    <scope>NUCLEOTIDE SEQUENCE [LARGE SCALE GENOMIC DNA]</scope>
    <source>
        <strain evidence="2 3">DSM 19830</strain>
    </source>
</reference>
<keyword evidence="3" id="KW-1185">Reference proteome</keyword>
<dbReference type="PANTHER" id="PTHR38011:SF12">
    <property type="entry name" value="BIFUNCTIONAL DEAMINASE-REDUCTASE DOMAIN PROTEIN"/>
    <property type="match status" value="1"/>
</dbReference>
<feature type="domain" description="Bacterial bifunctional deaminase-reductase C-terminal" evidence="1">
    <location>
        <begin position="3"/>
        <end position="166"/>
    </location>
</feature>
<dbReference type="OrthoDB" id="195113at2"/>
<dbReference type="Pfam" id="PF01872">
    <property type="entry name" value="RibD_C"/>
    <property type="match status" value="1"/>
</dbReference>
<dbReference type="SUPFAM" id="SSF53597">
    <property type="entry name" value="Dihydrofolate reductase-like"/>
    <property type="match status" value="1"/>
</dbReference>
<evidence type="ECO:0000313" key="2">
    <source>
        <dbReference type="EMBL" id="PZX46495.1"/>
    </source>
</evidence>
<dbReference type="InterPro" id="IPR024072">
    <property type="entry name" value="DHFR-like_dom_sf"/>
</dbReference>
<evidence type="ECO:0000259" key="1">
    <source>
        <dbReference type="Pfam" id="PF01872"/>
    </source>
</evidence>
<name>A0A2W7R7A8_9BACT</name>
<proteinExistence type="predicted"/>
<accession>A0A2W7R7A8</accession>
<dbReference type="InterPro" id="IPR050765">
    <property type="entry name" value="Riboflavin_Biosynth_HTPR"/>
</dbReference>
<gene>
    <name evidence="2" type="ORF">LV85_04215</name>
</gene>
<dbReference type="PANTHER" id="PTHR38011">
    <property type="entry name" value="DIHYDROFOLATE REDUCTASE FAMILY PROTEIN (AFU_ORTHOLOGUE AFUA_8G06820)"/>
    <property type="match status" value="1"/>
</dbReference>
<evidence type="ECO:0000313" key="3">
    <source>
        <dbReference type="Proteomes" id="UP000248882"/>
    </source>
</evidence>
<protein>
    <submittedName>
        <fullName evidence="2">Dihydrofolate reductase</fullName>
    </submittedName>
</protein>
<dbReference type="EMBL" id="QKZT01000030">
    <property type="protein sequence ID" value="PZX46495.1"/>
    <property type="molecule type" value="Genomic_DNA"/>
</dbReference>
<dbReference type="Gene3D" id="3.40.430.10">
    <property type="entry name" value="Dihydrofolate Reductase, subunit A"/>
    <property type="match status" value="1"/>
</dbReference>
<dbReference type="InterPro" id="IPR002734">
    <property type="entry name" value="RibDG_C"/>
</dbReference>
<dbReference type="GO" id="GO:0009231">
    <property type="term" value="P:riboflavin biosynthetic process"/>
    <property type="evidence" value="ECO:0007669"/>
    <property type="project" value="InterPro"/>
</dbReference>
<sequence>MGKVVIHLTMSLDGFIAKPNEEDWDWIFKHEADESDDMGNRVMQELGAVVLGNKDFRNNNVTADALPYGGLQILQFVVTHNAREPLTVGPLTFNFITDGIEKVIEKAKKEAGAKNVAILGHSIAQQGLELGLVDELVLHVYPVIFGNGLRLIDHLGCQPIELERIEIISTTQITSMRFRVNR</sequence>
<dbReference type="Proteomes" id="UP000248882">
    <property type="component" value="Unassembled WGS sequence"/>
</dbReference>
<comment type="caution">
    <text evidence="2">The sequence shown here is derived from an EMBL/GenBank/DDBJ whole genome shotgun (WGS) entry which is preliminary data.</text>
</comment>